<dbReference type="SUPFAM" id="SSF57850">
    <property type="entry name" value="RING/U-box"/>
    <property type="match status" value="1"/>
</dbReference>
<accession>A0A814MYL3</accession>
<protein>
    <submittedName>
        <fullName evidence="8">Uncharacterized protein</fullName>
    </submittedName>
</protein>
<evidence type="ECO:0000259" key="6">
    <source>
        <dbReference type="PROSITE" id="PS50089"/>
    </source>
</evidence>
<dbReference type="PANTHER" id="PTHR12429">
    <property type="entry name" value="NEURALIZED"/>
    <property type="match status" value="1"/>
</dbReference>
<dbReference type="InterPro" id="IPR006573">
    <property type="entry name" value="NHR_dom"/>
</dbReference>
<keyword evidence="2" id="KW-0677">Repeat</keyword>
<evidence type="ECO:0000256" key="2">
    <source>
        <dbReference type="ARBA" id="ARBA00022737"/>
    </source>
</evidence>
<dbReference type="GO" id="GO:0008270">
    <property type="term" value="F:zinc ion binding"/>
    <property type="evidence" value="ECO:0007669"/>
    <property type="project" value="UniProtKB-KW"/>
</dbReference>
<dbReference type="SMART" id="SM00184">
    <property type="entry name" value="RING"/>
    <property type="match status" value="1"/>
</dbReference>
<dbReference type="Gene3D" id="3.30.40.10">
    <property type="entry name" value="Zinc/RING finger domain, C3HC4 (zinc finger)"/>
    <property type="match status" value="1"/>
</dbReference>
<dbReference type="EMBL" id="CAJNON010000190">
    <property type="protein sequence ID" value="CAF1084540.1"/>
    <property type="molecule type" value="Genomic_DNA"/>
</dbReference>
<evidence type="ECO:0000313" key="8">
    <source>
        <dbReference type="EMBL" id="CAF1084540.1"/>
    </source>
</evidence>
<dbReference type="InterPro" id="IPR043136">
    <property type="entry name" value="B30.2/SPRY_sf"/>
</dbReference>
<evidence type="ECO:0000256" key="5">
    <source>
        <dbReference type="PROSITE-ProRule" id="PRU00175"/>
    </source>
</evidence>
<comment type="caution">
    <text evidence="8">The sequence shown here is derived from an EMBL/GenBank/DDBJ whole genome shotgun (WGS) entry which is preliminary data.</text>
</comment>
<evidence type="ECO:0000256" key="4">
    <source>
        <dbReference type="ARBA" id="ARBA00022833"/>
    </source>
</evidence>
<evidence type="ECO:0000313" key="10">
    <source>
        <dbReference type="Proteomes" id="UP000663891"/>
    </source>
</evidence>
<proteinExistence type="predicted"/>
<feature type="domain" description="NHR" evidence="7">
    <location>
        <begin position="4"/>
        <end position="160"/>
    </location>
</feature>
<dbReference type="PROSITE" id="PS50089">
    <property type="entry name" value="ZF_RING_2"/>
    <property type="match status" value="1"/>
</dbReference>
<dbReference type="GO" id="GO:0061630">
    <property type="term" value="F:ubiquitin protein ligase activity"/>
    <property type="evidence" value="ECO:0007669"/>
    <property type="project" value="TreeGrafter"/>
</dbReference>
<keyword evidence="3 5" id="KW-0863">Zinc-finger</keyword>
<dbReference type="InterPro" id="IPR013083">
    <property type="entry name" value="Znf_RING/FYVE/PHD"/>
</dbReference>
<feature type="domain" description="RING-type" evidence="6">
    <location>
        <begin position="427"/>
        <end position="467"/>
    </location>
</feature>
<dbReference type="FunFam" id="2.60.120.920:FF:000005">
    <property type="entry name" value="Putative E3 ubiquitin-protein ligase NEURL1B"/>
    <property type="match status" value="1"/>
</dbReference>
<dbReference type="FunFam" id="1.10.1170.10:FF:000002">
    <property type="entry name" value="Baculoviral IAP repeat containing 7"/>
    <property type="match status" value="1"/>
</dbReference>
<sequence>MNASIQFHPVHGEHIKLSRNNTVAKRVDSFCKGICFSNRIVQIREKVYVRLLNKSVQWTGFLRLGVTTCDPNTHRTSSSLPRHACPDLTCRPGYWAKCVPENCFDVTNKLTYFYVDENGELFLNTPTGEISLLTGIVVQEPLWALLDIYGNCISIELVDDLQQRPVPLNDRFRNIIATVTTPFFKDIRNDLSPLPFIPVHSPSITFLSSPSNTTSNQSIVLYDNTKNTDGLVFFSEPLTINSGLLLQIVSILSPNESCIRPTTASASNSLTSHIQFGLTNCIIKDLIRTKEFPFDIEQINNRSEFWIIQDFKLGNKTTIDRDDEFLFTFNQDGIIEYSHNNSKLKDFIHVDPNLNYYPFLVFKGDIVAIRSIGYLKTLEKCRSLQQIHPLTKFNQELSSTINNNDNNVNNKSIGIKDESDSKLNHECTVCFDRKRDTVLIPCGHICLCYSCADELYQRGTRQCPICRATITSINKVYLA</sequence>
<dbReference type="OrthoDB" id="6078042at2759"/>
<dbReference type="Pfam" id="PF07177">
    <property type="entry name" value="Neuralized"/>
    <property type="match status" value="2"/>
</dbReference>
<dbReference type="AlphaFoldDB" id="A0A814MYL3"/>
<dbReference type="Proteomes" id="UP000663891">
    <property type="component" value="Unassembled WGS sequence"/>
</dbReference>
<name>A0A814MYL3_9BILA</name>
<evidence type="ECO:0000256" key="1">
    <source>
        <dbReference type="ARBA" id="ARBA00022723"/>
    </source>
</evidence>
<dbReference type="Gene3D" id="2.60.120.920">
    <property type="match status" value="2"/>
</dbReference>
<keyword evidence="1" id="KW-0479">Metal-binding</keyword>
<dbReference type="InterPro" id="IPR037962">
    <property type="entry name" value="Neuralized"/>
</dbReference>
<dbReference type="PANTHER" id="PTHR12429:SF6">
    <property type="entry name" value="PROTEIN NEURALIZED"/>
    <property type="match status" value="1"/>
</dbReference>
<dbReference type="InterPro" id="IPR001841">
    <property type="entry name" value="Znf_RING"/>
</dbReference>
<dbReference type="SMART" id="SM00588">
    <property type="entry name" value="NEUZ"/>
    <property type="match status" value="1"/>
</dbReference>
<keyword evidence="4" id="KW-0862">Zinc</keyword>
<reference evidence="8" key="1">
    <citation type="submission" date="2021-02" db="EMBL/GenBank/DDBJ databases">
        <authorList>
            <person name="Nowell W R."/>
        </authorList>
    </citation>
    <scope>NUCLEOTIDE SEQUENCE</scope>
</reference>
<dbReference type="EMBL" id="CAJOAY010000011">
    <property type="protein sequence ID" value="CAF3484411.1"/>
    <property type="molecule type" value="Genomic_DNA"/>
</dbReference>
<dbReference type="PROSITE" id="PS51065">
    <property type="entry name" value="NHR"/>
    <property type="match status" value="1"/>
</dbReference>
<dbReference type="Proteomes" id="UP000663881">
    <property type="component" value="Unassembled WGS sequence"/>
</dbReference>
<dbReference type="Pfam" id="PF13920">
    <property type="entry name" value="zf-C3HC4_3"/>
    <property type="match status" value="1"/>
</dbReference>
<gene>
    <name evidence="9" type="ORF">OKA104_LOCUS509</name>
    <name evidence="8" type="ORF">VCS650_LOCUS19203</name>
</gene>
<evidence type="ECO:0000256" key="3">
    <source>
        <dbReference type="ARBA" id="ARBA00022771"/>
    </source>
</evidence>
<evidence type="ECO:0000313" key="9">
    <source>
        <dbReference type="EMBL" id="CAF3484411.1"/>
    </source>
</evidence>
<organism evidence="8 10">
    <name type="scientific">Adineta steineri</name>
    <dbReference type="NCBI Taxonomy" id="433720"/>
    <lineage>
        <taxon>Eukaryota</taxon>
        <taxon>Metazoa</taxon>
        <taxon>Spiralia</taxon>
        <taxon>Gnathifera</taxon>
        <taxon>Rotifera</taxon>
        <taxon>Eurotatoria</taxon>
        <taxon>Bdelloidea</taxon>
        <taxon>Adinetida</taxon>
        <taxon>Adinetidae</taxon>
        <taxon>Adineta</taxon>
    </lineage>
</organism>
<evidence type="ECO:0000259" key="7">
    <source>
        <dbReference type="PROSITE" id="PS51065"/>
    </source>
</evidence>